<evidence type="ECO:0000313" key="3">
    <source>
        <dbReference type="EMBL" id="UJF34325.1"/>
    </source>
</evidence>
<name>A0ABY3SLA9_9BACL</name>
<dbReference type="InterPro" id="IPR028098">
    <property type="entry name" value="Glyco_trans_4-like_N"/>
</dbReference>
<dbReference type="Proteomes" id="UP001649230">
    <property type="component" value="Chromosome"/>
</dbReference>
<dbReference type="Pfam" id="PF00534">
    <property type="entry name" value="Glycos_transf_1"/>
    <property type="match status" value="1"/>
</dbReference>
<dbReference type="Gene3D" id="3.40.50.2000">
    <property type="entry name" value="Glycogen Phosphorylase B"/>
    <property type="match status" value="2"/>
</dbReference>
<dbReference type="InterPro" id="IPR001296">
    <property type="entry name" value="Glyco_trans_1"/>
</dbReference>
<dbReference type="GO" id="GO:0016757">
    <property type="term" value="F:glycosyltransferase activity"/>
    <property type="evidence" value="ECO:0007669"/>
    <property type="project" value="UniProtKB-KW"/>
</dbReference>
<dbReference type="EC" id="2.4.-.-" evidence="3"/>
<keyword evidence="3" id="KW-0808">Transferase</keyword>
<organism evidence="3 4">
    <name type="scientific">Paenibacillus hexagrammi</name>
    <dbReference type="NCBI Taxonomy" id="2908839"/>
    <lineage>
        <taxon>Bacteria</taxon>
        <taxon>Bacillati</taxon>
        <taxon>Bacillota</taxon>
        <taxon>Bacilli</taxon>
        <taxon>Bacillales</taxon>
        <taxon>Paenibacillaceae</taxon>
        <taxon>Paenibacillus</taxon>
    </lineage>
</organism>
<evidence type="ECO:0000259" key="2">
    <source>
        <dbReference type="Pfam" id="PF13579"/>
    </source>
</evidence>
<dbReference type="PANTHER" id="PTHR45947">
    <property type="entry name" value="SULFOQUINOVOSYL TRANSFERASE SQD2"/>
    <property type="match status" value="1"/>
</dbReference>
<feature type="domain" description="Glycosyltransferase subfamily 4-like N-terminal" evidence="2">
    <location>
        <begin position="10"/>
        <end position="103"/>
    </location>
</feature>
<proteinExistence type="predicted"/>
<dbReference type="Pfam" id="PF13579">
    <property type="entry name" value="Glyco_trans_4_4"/>
    <property type="match status" value="1"/>
</dbReference>
<evidence type="ECO:0000259" key="1">
    <source>
        <dbReference type="Pfam" id="PF00534"/>
    </source>
</evidence>
<gene>
    <name evidence="3" type="ORF">L0M14_03690</name>
</gene>
<sequence length="325" mass="37131">MRTHLKNDIPKFDIVHSHSLYLFHSLVTGHYCRKHGVPYIVRPHGTLDPFMYKRHRLRKMVMELLFENKNIKEAAALHYTAAEEMTLAEPVTFNAPGFVVPNGLNVSEYDHLPKNGTFRKKYPELNGKKIILFFSRINFKKGLDILIGAFDLVQQQHQDAVLVITGPDNEGFGDKVREWIGERNLTDKVIFTGMLTGEDKLAVLRDADVFALPSYSENFGIAVVEAMACGVPVVISDKINIWREVESNRAGKVSSCDHVQFAKEINALLANEELRSIIGNNAQHMVRDYYQWDKIGMALEREYTNILRTRERRPQSFKVRGDASV</sequence>
<protein>
    <submittedName>
        <fullName evidence="3">Glycosyltransferase</fullName>
        <ecNumber evidence="3">2.4.-.-</ecNumber>
    </submittedName>
</protein>
<dbReference type="PANTHER" id="PTHR45947:SF3">
    <property type="entry name" value="SULFOQUINOVOSYL TRANSFERASE SQD2"/>
    <property type="match status" value="1"/>
</dbReference>
<feature type="domain" description="Glycosyl transferase family 1" evidence="1">
    <location>
        <begin position="117"/>
        <end position="284"/>
    </location>
</feature>
<evidence type="ECO:0000313" key="4">
    <source>
        <dbReference type="Proteomes" id="UP001649230"/>
    </source>
</evidence>
<reference evidence="3 4" key="1">
    <citation type="journal article" date="2024" name="Int. J. Syst. Evol. Microbiol.">
        <title>Paenibacillus hexagrammi sp. nov., a novel bacterium isolated from the gut content of Hexagrammos agrammus.</title>
        <authorList>
            <person name="Jung H.K."/>
            <person name="Kim D.G."/>
            <person name="Zin H."/>
            <person name="Park J."/>
            <person name="Jung H."/>
            <person name="Kim Y.O."/>
            <person name="Kong H.J."/>
            <person name="Kim J.W."/>
            <person name="Kim Y.S."/>
        </authorList>
    </citation>
    <scope>NUCLEOTIDE SEQUENCE [LARGE SCALE GENOMIC DNA]</scope>
    <source>
        <strain evidence="3 4">YPD9-1</strain>
    </source>
</reference>
<dbReference type="SUPFAM" id="SSF53756">
    <property type="entry name" value="UDP-Glycosyltransferase/glycogen phosphorylase"/>
    <property type="match status" value="1"/>
</dbReference>
<keyword evidence="4" id="KW-1185">Reference proteome</keyword>
<dbReference type="InterPro" id="IPR050194">
    <property type="entry name" value="Glycosyltransferase_grp1"/>
</dbReference>
<dbReference type="EMBL" id="CP090978">
    <property type="protein sequence ID" value="UJF34325.1"/>
    <property type="molecule type" value="Genomic_DNA"/>
</dbReference>
<accession>A0ABY3SLA9</accession>
<keyword evidence="3" id="KW-0328">Glycosyltransferase</keyword>